<reference evidence="2 3" key="1">
    <citation type="journal article" date="2016" name="Nat. Commun.">
        <title>Thousands of microbial genomes shed light on interconnected biogeochemical processes in an aquifer system.</title>
        <authorList>
            <person name="Anantharaman K."/>
            <person name="Brown C.T."/>
            <person name="Hug L.A."/>
            <person name="Sharon I."/>
            <person name="Castelle C.J."/>
            <person name="Probst A.J."/>
            <person name="Thomas B.C."/>
            <person name="Singh A."/>
            <person name="Wilkins M.J."/>
            <person name="Karaoz U."/>
            <person name="Brodie E.L."/>
            <person name="Williams K.H."/>
            <person name="Hubbard S.S."/>
            <person name="Banfield J.F."/>
        </authorList>
    </citation>
    <scope>NUCLEOTIDE SEQUENCE [LARGE SCALE GENOMIC DNA]</scope>
</reference>
<evidence type="ECO:0000313" key="3">
    <source>
        <dbReference type="Proteomes" id="UP000177371"/>
    </source>
</evidence>
<dbReference type="STRING" id="1802610.A2W32_03010"/>
<gene>
    <name evidence="2" type="ORF">A2W32_03010</name>
</gene>
<evidence type="ECO:0000313" key="2">
    <source>
        <dbReference type="EMBL" id="OGC49311.1"/>
    </source>
</evidence>
<proteinExistence type="predicted"/>
<feature type="transmembrane region" description="Helical" evidence="1">
    <location>
        <begin position="120"/>
        <end position="136"/>
    </location>
</feature>
<organism evidence="2 3">
    <name type="scientific">candidate division WWE3 bacterium RBG_16_37_10</name>
    <dbReference type="NCBI Taxonomy" id="1802610"/>
    <lineage>
        <taxon>Bacteria</taxon>
        <taxon>Katanobacteria</taxon>
    </lineage>
</organism>
<feature type="transmembrane region" description="Helical" evidence="1">
    <location>
        <begin position="388"/>
        <end position="408"/>
    </location>
</feature>
<dbReference type="EMBL" id="MEUT01000052">
    <property type="protein sequence ID" value="OGC49311.1"/>
    <property type="molecule type" value="Genomic_DNA"/>
</dbReference>
<keyword evidence="1" id="KW-0472">Membrane</keyword>
<protein>
    <recommendedName>
        <fullName evidence="4">Glycosyltransferase RgtA/B/C/D-like domain-containing protein</fullName>
    </recommendedName>
</protein>
<feature type="transmembrane region" description="Helical" evidence="1">
    <location>
        <begin position="97"/>
        <end position="114"/>
    </location>
</feature>
<keyword evidence="1" id="KW-1133">Transmembrane helix</keyword>
<feature type="transmembrane region" description="Helical" evidence="1">
    <location>
        <begin position="194"/>
        <end position="214"/>
    </location>
</feature>
<evidence type="ECO:0008006" key="4">
    <source>
        <dbReference type="Google" id="ProtNLM"/>
    </source>
</evidence>
<dbReference type="Proteomes" id="UP000177371">
    <property type="component" value="Unassembled WGS sequence"/>
</dbReference>
<feature type="transmembrane region" description="Helical" evidence="1">
    <location>
        <begin position="143"/>
        <end position="160"/>
    </location>
</feature>
<accession>A0A1F4UWJ1</accession>
<feature type="transmembrane region" description="Helical" evidence="1">
    <location>
        <begin position="315"/>
        <end position="339"/>
    </location>
</feature>
<sequence>MTIPGGLDDQTIHLSWGLISNSPFTISDPNLNSFHVYRTIFEHLLNPLLANQPLSTLILSIGLSVFGPNFYFIISLVSVGLTFLFARLLLKKYRYSFLWALIFTFSSYMWSHLWKHIDLLQIWIFPLFFIIFRQFFTINSLKNAVKLAVFFTVSTLISNYAGFMSLIYFLIACTVNLFYKWYSEKKFDFLLLRNTVLTVLIFACLLVITLFPYIKANYLGYKQVGRTVARTYEDFFSFSSRPWYFLLPPVKNPMLGGFSVNILERIKRTDYFLADDYFANEHQGNFFGIVFLLVSSLVLLWSYKNSVETRKNITIYIVCNLILFILMFPPFFTIGGMQIYTPGYLLYKYFPMFRVSSRFSVILLLNLVTITAYVVNENYEKLKSNLKYLNLIIICLTIITLIETFIPFELVKKDIPPTVYSYLNKNTPENTMFAVYPNNSTLDAMYWIYSHKRFLINPKYYSSESMVSEEFTENLNTEEGLDKLLELNGEYLIVFKNVSEEDKEIFENNSKIKLVNEFDDSYLFKVEKI</sequence>
<comment type="caution">
    <text evidence="2">The sequence shown here is derived from an EMBL/GenBank/DDBJ whole genome shotgun (WGS) entry which is preliminary data.</text>
</comment>
<evidence type="ECO:0000256" key="1">
    <source>
        <dbReference type="SAM" id="Phobius"/>
    </source>
</evidence>
<feature type="transmembrane region" description="Helical" evidence="1">
    <location>
        <begin position="359"/>
        <end position="376"/>
    </location>
</feature>
<dbReference type="AlphaFoldDB" id="A0A1F4UWJ1"/>
<feature type="transmembrane region" description="Helical" evidence="1">
    <location>
        <begin position="70"/>
        <end position="90"/>
    </location>
</feature>
<name>A0A1F4UWJ1_UNCKA</name>
<feature type="transmembrane region" description="Helical" evidence="1">
    <location>
        <begin position="286"/>
        <end position="303"/>
    </location>
</feature>
<keyword evidence="1" id="KW-0812">Transmembrane</keyword>